<dbReference type="InParanoid" id="A0A177C9L2"/>
<dbReference type="AlphaFoldDB" id="A0A177C9L2"/>
<evidence type="ECO:0000313" key="2">
    <source>
        <dbReference type="Proteomes" id="UP000077069"/>
    </source>
</evidence>
<dbReference type="EMBL" id="KV441554">
    <property type="protein sequence ID" value="OAG03811.1"/>
    <property type="molecule type" value="Genomic_DNA"/>
</dbReference>
<proteinExistence type="predicted"/>
<keyword evidence="2" id="KW-1185">Reference proteome</keyword>
<dbReference type="OrthoDB" id="3690919at2759"/>
<dbReference type="RefSeq" id="XP_018034176.1">
    <property type="nucleotide sequence ID" value="XM_018187721.1"/>
</dbReference>
<dbReference type="GeneID" id="28771207"/>
<reference evidence="1 2" key="1">
    <citation type="submission" date="2016-05" db="EMBL/GenBank/DDBJ databases">
        <title>Comparative analysis of secretome profiles of manganese(II)-oxidizing ascomycete fungi.</title>
        <authorList>
            <consortium name="DOE Joint Genome Institute"/>
            <person name="Zeiner C.A."/>
            <person name="Purvine S.O."/>
            <person name="Zink E.M."/>
            <person name="Wu S."/>
            <person name="Pasa-Tolic L."/>
            <person name="Chaput D.L."/>
            <person name="Haridas S."/>
            <person name="Grigoriev I.V."/>
            <person name="Santelli C.M."/>
            <person name="Hansel C.M."/>
        </authorList>
    </citation>
    <scope>NUCLEOTIDE SEQUENCE [LARGE SCALE GENOMIC DNA]</scope>
    <source>
        <strain evidence="1 2">AP3s5-JAC2a</strain>
    </source>
</reference>
<accession>A0A177C9L2</accession>
<protein>
    <submittedName>
        <fullName evidence="1">Uncharacterized protein</fullName>
    </submittedName>
</protein>
<evidence type="ECO:0000313" key="1">
    <source>
        <dbReference type="EMBL" id="OAG03811.1"/>
    </source>
</evidence>
<gene>
    <name evidence="1" type="ORF">CC84DRAFT_867570</name>
</gene>
<organism evidence="1 2">
    <name type="scientific">Paraphaeosphaeria sporulosa</name>
    <dbReference type="NCBI Taxonomy" id="1460663"/>
    <lineage>
        <taxon>Eukaryota</taxon>
        <taxon>Fungi</taxon>
        <taxon>Dikarya</taxon>
        <taxon>Ascomycota</taxon>
        <taxon>Pezizomycotina</taxon>
        <taxon>Dothideomycetes</taxon>
        <taxon>Pleosporomycetidae</taxon>
        <taxon>Pleosporales</taxon>
        <taxon>Massarineae</taxon>
        <taxon>Didymosphaeriaceae</taxon>
        <taxon>Paraphaeosphaeria</taxon>
    </lineage>
</organism>
<dbReference type="Proteomes" id="UP000077069">
    <property type="component" value="Unassembled WGS sequence"/>
</dbReference>
<sequence>MNEMEAAKYEHLDASSTLQLDTRDNYTEVQKHPTGYPYHAYEAAKAEPCAVHADGYILPIHMLTCGHLVAIDSPLTGSSDNRCGLNCLHVAHWIKQQTDNATAQNADLRADQSCEQVLTSSTTLKSTTDPVLPAITQHQSRDNIYCEICHGLPAGSYFVVPRDVRRALAFTRPVIEHFCGLASEEIVNQLCRPFYNPDKLGYDWKLTHILRCGHQVWAQPARPCAANCSDTPECKSRIFPGNNQQGDVIFCYECVYRAEIVYARYAQAGRDLTRRSESQTGLQGVLVPGNAQHVPQPQVVPTYEVADPISGSYLEYRSADGFPFDPVSEEGSSMSSSGA</sequence>
<name>A0A177C9L2_9PLEO</name>